<reference evidence="1" key="1">
    <citation type="submission" date="2021-01" db="EMBL/GenBank/DDBJ databases">
        <authorList>
            <person name="Corre E."/>
            <person name="Pelletier E."/>
            <person name="Niang G."/>
            <person name="Scheremetjew M."/>
            <person name="Finn R."/>
            <person name="Kale V."/>
            <person name="Holt S."/>
            <person name="Cochrane G."/>
            <person name="Meng A."/>
            <person name="Brown T."/>
            <person name="Cohen L."/>
        </authorList>
    </citation>
    <scope>NUCLEOTIDE SEQUENCE</scope>
    <source>
        <strain evidence="1">CCMP645</strain>
    </source>
</reference>
<accession>A0A7S4EVQ3</accession>
<dbReference type="EMBL" id="HBIZ01013205">
    <property type="protein sequence ID" value="CAE0755420.1"/>
    <property type="molecule type" value="Transcribed_RNA"/>
</dbReference>
<sequence>MLQSIFIGMGGRFMVHTFVARHFAIAAESVAAYAAGGVGRERGEIGVKKRAAEASNGATADANGAAAACDGTRRPEALGMEGPGKRMASWFCICQEPLVLNSESFQMDRSE</sequence>
<organism evidence="1">
    <name type="scientific">Chrysotila carterae</name>
    <name type="common">Marine alga</name>
    <name type="synonym">Syracosphaera carterae</name>
    <dbReference type="NCBI Taxonomy" id="13221"/>
    <lineage>
        <taxon>Eukaryota</taxon>
        <taxon>Haptista</taxon>
        <taxon>Haptophyta</taxon>
        <taxon>Prymnesiophyceae</taxon>
        <taxon>Isochrysidales</taxon>
        <taxon>Isochrysidaceae</taxon>
        <taxon>Chrysotila</taxon>
    </lineage>
</organism>
<name>A0A7S4EVQ3_CHRCT</name>
<dbReference type="AlphaFoldDB" id="A0A7S4EVQ3"/>
<protein>
    <submittedName>
        <fullName evidence="1">Uncharacterized protein</fullName>
    </submittedName>
</protein>
<evidence type="ECO:0000313" key="1">
    <source>
        <dbReference type="EMBL" id="CAE0755420.1"/>
    </source>
</evidence>
<proteinExistence type="predicted"/>
<gene>
    <name evidence="1" type="ORF">PCAR00345_LOCUS8007</name>
</gene>